<dbReference type="InterPro" id="IPR049712">
    <property type="entry name" value="Poly_export"/>
</dbReference>
<dbReference type="GO" id="GO:0006811">
    <property type="term" value="P:monoatomic ion transport"/>
    <property type="evidence" value="ECO:0007669"/>
    <property type="project" value="UniProtKB-KW"/>
</dbReference>
<evidence type="ECO:0000256" key="14">
    <source>
        <dbReference type="ARBA" id="ARBA00023288"/>
    </source>
</evidence>
<dbReference type="EMBL" id="FOZM01000001">
    <property type="protein sequence ID" value="SFS05206.1"/>
    <property type="molecule type" value="Genomic_DNA"/>
</dbReference>
<keyword evidence="14" id="KW-0449">Lipoprotein</keyword>
<evidence type="ECO:0000256" key="3">
    <source>
        <dbReference type="ARBA" id="ARBA00022448"/>
    </source>
</evidence>
<name>A0A1I6LNY5_9RHOB</name>
<evidence type="ECO:0000259" key="17">
    <source>
        <dbReference type="Pfam" id="PF22461"/>
    </source>
</evidence>
<dbReference type="STRING" id="1123755.SAMN05444714_0758"/>
<evidence type="ECO:0000256" key="15">
    <source>
        <dbReference type="SAM" id="SignalP"/>
    </source>
</evidence>
<dbReference type="PANTHER" id="PTHR33619">
    <property type="entry name" value="POLYSACCHARIDE EXPORT PROTEIN GFCE-RELATED"/>
    <property type="match status" value="1"/>
</dbReference>
<comment type="similarity">
    <text evidence="2">Belongs to the BexD/CtrA/VexA family.</text>
</comment>
<keyword evidence="12" id="KW-0564">Palmitate</keyword>
<keyword evidence="19" id="KW-1185">Reference proteome</keyword>
<evidence type="ECO:0000256" key="10">
    <source>
        <dbReference type="ARBA" id="ARBA00023114"/>
    </source>
</evidence>
<keyword evidence="4" id="KW-1134">Transmembrane beta strand</keyword>
<keyword evidence="9" id="KW-0406">Ion transport</keyword>
<dbReference type="GO" id="GO:0009279">
    <property type="term" value="C:cell outer membrane"/>
    <property type="evidence" value="ECO:0007669"/>
    <property type="project" value="UniProtKB-SubCell"/>
</dbReference>
<evidence type="ECO:0000313" key="18">
    <source>
        <dbReference type="EMBL" id="SFS05206.1"/>
    </source>
</evidence>
<dbReference type="Proteomes" id="UP000198926">
    <property type="component" value="Unassembled WGS sequence"/>
</dbReference>
<comment type="subcellular location">
    <subcellularLocation>
        <location evidence="1">Cell outer membrane</location>
        <topology evidence="1">Multi-pass membrane protein</topology>
    </subcellularLocation>
</comment>
<dbReference type="Gene3D" id="3.30.1950.10">
    <property type="entry name" value="wza like domain"/>
    <property type="match status" value="1"/>
</dbReference>
<keyword evidence="11" id="KW-0472">Membrane</keyword>
<dbReference type="Pfam" id="PF22461">
    <property type="entry name" value="SLBB_2"/>
    <property type="match status" value="2"/>
</dbReference>
<keyword evidence="7 15" id="KW-0732">Signal</keyword>
<keyword evidence="13" id="KW-0998">Cell outer membrane</keyword>
<dbReference type="GO" id="GO:0015288">
    <property type="term" value="F:porin activity"/>
    <property type="evidence" value="ECO:0007669"/>
    <property type="project" value="UniProtKB-KW"/>
</dbReference>
<evidence type="ECO:0000256" key="12">
    <source>
        <dbReference type="ARBA" id="ARBA00023139"/>
    </source>
</evidence>
<dbReference type="RefSeq" id="WP_090204132.1">
    <property type="nucleotide sequence ID" value="NZ_FOZM01000001.1"/>
</dbReference>
<protein>
    <submittedName>
        <fullName evidence="18">Polysaccharide export outer membrane protein</fullName>
    </submittedName>
</protein>
<dbReference type="OrthoDB" id="9808421at2"/>
<evidence type="ECO:0000259" key="16">
    <source>
        <dbReference type="Pfam" id="PF02563"/>
    </source>
</evidence>
<sequence>MNQLKRLLLLLTCLTLLGACADGFSEFPVTREAQTELPPTVTVIQLDAQNIRQFNPASSTPVQSATLAGPSGWKYRIGPGDVLSVLVFNHPELTMPAGPQRSAAESGFRVQSDGTFFYPFVGQVQAAGLAPEDIRTDLRLRLAEYIADPQLEVRVAAFNSQAINVTGAVAMPSRHSLTTVPMTLVDAINAAGGLKDNADAERVTIQRNNRTYNVDLDAFLSRGVVSNNPVLGAGDVVYVPERESEEVFILGEVNQSASIDLEGEELSLTQALAGQGGINQIRADARGVFVFRGTPAAMRVFQLSVASPTGFLLGTDFLLQPGDVVYVTRSPRQRWNDTILGLLPTVGAVNTTTDTLNGI</sequence>
<evidence type="ECO:0000256" key="9">
    <source>
        <dbReference type="ARBA" id="ARBA00023065"/>
    </source>
</evidence>
<gene>
    <name evidence="18" type="ORF">SAMN05444714_0758</name>
</gene>
<feature type="domain" description="SLBB" evidence="17">
    <location>
        <begin position="161"/>
        <end position="239"/>
    </location>
</feature>
<evidence type="ECO:0000256" key="4">
    <source>
        <dbReference type="ARBA" id="ARBA00022452"/>
    </source>
</evidence>
<evidence type="ECO:0000256" key="5">
    <source>
        <dbReference type="ARBA" id="ARBA00022597"/>
    </source>
</evidence>
<evidence type="ECO:0000256" key="2">
    <source>
        <dbReference type="ARBA" id="ARBA00009450"/>
    </source>
</evidence>
<feature type="domain" description="SLBB" evidence="17">
    <location>
        <begin position="246"/>
        <end position="327"/>
    </location>
</feature>
<dbReference type="Pfam" id="PF02563">
    <property type="entry name" value="Poly_export"/>
    <property type="match status" value="1"/>
</dbReference>
<dbReference type="GO" id="GO:0046930">
    <property type="term" value="C:pore complex"/>
    <property type="evidence" value="ECO:0007669"/>
    <property type="project" value="UniProtKB-KW"/>
</dbReference>
<accession>A0A1I6LNY5</accession>
<dbReference type="Gene3D" id="3.10.560.10">
    <property type="entry name" value="Outer membrane lipoprotein wza domain like"/>
    <property type="match status" value="2"/>
</dbReference>
<dbReference type="GO" id="GO:0015159">
    <property type="term" value="F:polysaccharide transmembrane transporter activity"/>
    <property type="evidence" value="ECO:0007669"/>
    <property type="project" value="InterPro"/>
</dbReference>
<feature type="signal peptide" evidence="15">
    <location>
        <begin position="1"/>
        <end position="21"/>
    </location>
</feature>
<dbReference type="PANTHER" id="PTHR33619:SF3">
    <property type="entry name" value="POLYSACCHARIDE EXPORT PROTEIN GFCE-RELATED"/>
    <property type="match status" value="1"/>
</dbReference>
<evidence type="ECO:0000256" key="13">
    <source>
        <dbReference type="ARBA" id="ARBA00023237"/>
    </source>
</evidence>
<dbReference type="PROSITE" id="PS51257">
    <property type="entry name" value="PROKAR_LIPOPROTEIN"/>
    <property type="match status" value="1"/>
</dbReference>
<evidence type="ECO:0000256" key="11">
    <source>
        <dbReference type="ARBA" id="ARBA00023136"/>
    </source>
</evidence>
<organism evidence="18 19">
    <name type="scientific">Yoonia litorea</name>
    <dbReference type="NCBI Taxonomy" id="1123755"/>
    <lineage>
        <taxon>Bacteria</taxon>
        <taxon>Pseudomonadati</taxon>
        <taxon>Pseudomonadota</taxon>
        <taxon>Alphaproteobacteria</taxon>
        <taxon>Rhodobacterales</taxon>
        <taxon>Paracoccaceae</taxon>
        <taxon>Yoonia</taxon>
    </lineage>
</organism>
<evidence type="ECO:0000256" key="7">
    <source>
        <dbReference type="ARBA" id="ARBA00022729"/>
    </source>
</evidence>
<keyword evidence="6" id="KW-0812">Transmembrane</keyword>
<feature type="domain" description="Polysaccharide export protein N-terminal" evidence="16">
    <location>
        <begin position="72"/>
        <end position="155"/>
    </location>
</feature>
<keyword evidence="5" id="KW-0762">Sugar transport</keyword>
<dbReference type="InterPro" id="IPR003715">
    <property type="entry name" value="Poly_export_N"/>
</dbReference>
<keyword evidence="8" id="KW-0625">Polysaccharide transport</keyword>
<evidence type="ECO:0000256" key="8">
    <source>
        <dbReference type="ARBA" id="ARBA00023047"/>
    </source>
</evidence>
<feature type="chain" id="PRO_5011561764" evidence="15">
    <location>
        <begin position="22"/>
        <end position="359"/>
    </location>
</feature>
<keyword evidence="10" id="KW-0626">Porin</keyword>
<evidence type="ECO:0000256" key="1">
    <source>
        <dbReference type="ARBA" id="ARBA00004571"/>
    </source>
</evidence>
<dbReference type="InterPro" id="IPR054765">
    <property type="entry name" value="SLBB_dom"/>
</dbReference>
<keyword evidence="3" id="KW-0813">Transport</keyword>
<evidence type="ECO:0000313" key="19">
    <source>
        <dbReference type="Proteomes" id="UP000198926"/>
    </source>
</evidence>
<reference evidence="18 19" key="1">
    <citation type="submission" date="2016-10" db="EMBL/GenBank/DDBJ databases">
        <authorList>
            <person name="de Groot N.N."/>
        </authorList>
    </citation>
    <scope>NUCLEOTIDE SEQUENCE [LARGE SCALE GENOMIC DNA]</scope>
    <source>
        <strain evidence="18 19">DSM 29433</strain>
    </source>
</reference>
<evidence type="ECO:0000256" key="6">
    <source>
        <dbReference type="ARBA" id="ARBA00022692"/>
    </source>
</evidence>
<proteinExistence type="inferred from homology"/>
<dbReference type="AlphaFoldDB" id="A0A1I6LNY5"/>